<protein>
    <submittedName>
        <fullName evidence="5">Phage integrase family protein</fullName>
    </submittedName>
</protein>
<dbReference type="InterPro" id="IPR013762">
    <property type="entry name" value="Integrase-like_cat_sf"/>
</dbReference>
<dbReference type="SUPFAM" id="SSF56349">
    <property type="entry name" value="DNA breaking-rejoining enzymes"/>
    <property type="match status" value="1"/>
</dbReference>
<keyword evidence="2" id="KW-0229">DNA integration</keyword>
<dbReference type="PANTHER" id="PTHR30629:SF2">
    <property type="entry name" value="PROPHAGE INTEGRASE INTS-RELATED"/>
    <property type="match status" value="1"/>
</dbReference>
<evidence type="ECO:0000313" key="6">
    <source>
        <dbReference type="Proteomes" id="UP000033769"/>
    </source>
</evidence>
<proteinExistence type="inferred from homology"/>
<gene>
    <name evidence="5" type="ORF">OTSGILL_2473</name>
</gene>
<dbReference type="InterPro" id="IPR002104">
    <property type="entry name" value="Integrase_catalytic"/>
</dbReference>
<dbReference type="Proteomes" id="UP000033769">
    <property type="component" value="Unassembled WGS sequence"/>
</dbReference>
<dbReference type="AlphaFoldDB" id="A0A0F3M9B3"/>
<dbReference type="InterPro" id="IPR050808">
    <property type="entry name" value="Phage_Integrase"/>
</dbReference>
<dbReference type="CDD" id="cd00796">
    <property type="entry name" value="INT_Rci_Hp1_C"/>
    <property type="match status" value="1"/>
</dbReference>
<dbReference type="GO" id="GO:0006310">
    <property type="term" value="P:DNA recombination"/>
    <property type="evidence" value="ECO:0007669"/>
    <property type="project" value="UniProtKB-KW"/>
</dbReference>
<reference evidence="5 6" key="1">
    <citation type="submission" date="2015-02" db="EMBL/GenBank/DDBJ databases">
        <title>Genome Sequencing of Rickettsiales.</title>
        <authorList>
            <person name="Daugherty S.C."/>
            <person name="Su Q."/>
            <person name="Abolude K."/>
            <person name="Beier-Sexton M."/>
            <person name="Carlyon J.A."/>
            <person name="Carter R."/>
            <person name="Day N.P."/>
            <person name="Dumler S.J."/>
            <person name="Dyachenko V."/>
            <person name="Godinez A."/>
            <person name="Kurtti T.J."/>
            <person name="Lichay M."/>
            <person name="Mullins K.E."/>
            <person name="Ott S."/>
            <person name="Pappas-Brown V."/>
            <person name="Paris D.H."/>
            <person name="Patel P."/>
            <person name="Richards A.L."/>
            <person name="Sadzewicz L."/>
            <person name="Sears K."/>
            <person name="Seidman D."/>
            <person name="Sengamalay N."/>
            <person name="Stenos J."/>
            <person name="Tallon L.J."/>
            <person name="Vincent G."/>
            <person name="Fraser C.M."/>
            <person name="Munderloh U."/>
            <person name="Dunning-Hotopp J.C."/>
        </authorList>
    </citation>
    <scope>NUCLEOTIDE SEQUENCE [LARGE SCALE GENOMIC DNA]</scope>
    <source>
        <strain evidence="5 6">Gilliam</strain>
    </source>
</reference>
<dbReference type="InterPro" id="IPR011010">
    <property type="entry name" value="DNA_brk_join_enz"/>
</dbReference>
<comment type="similarity">
    <text evidence="1">Belongs to the 'phage' integrase family.</text>
</comment>
<keyword evidence="3" id="KW-0233">DNA recombination</keyword>
<evidence type="ECO:0000259" key="4">
    <source>
        <dbReference type="PROSITE" id="PS51898"/>
    </source>
</evidence>
<dbReference type="PROSITE" id="PS51898">
    <property type="entry name" value="TYR_RECOMBINASE"/>
    <property type="match status" value="1"/>
</dbReference>
<evidence type="ECO:0000256" key="2">
    <source>
        <dbReference type="ARBA" id="ARBA00022908"/>
    </source>
</evidence>
<dbReference type="PATRIC" id="fig|1359184.3.peg.2388"/>
<dbReference type="EMBL" id="LANO01000052">
    <property type="protein sequence ID" value="KJV51179.1"/>
    <property type="molecule type" value="Genomic_DNA"/>
</dbReference>
<evidence type="ECO:0000313" key="5">
    <source>
        <dbReference type="EMBL" id="KJV51179.1"/>
    </source>
</evidence>
<evidence type="ECO:0000256" key="1">
    <source>
        <dbReference type="ARBA" id="ARBA00008857"/>
    </source>
</evidence>
<comment type="caution">
    <text evidence="5">The sequence shown here is derived from an EMBL/GenBank/DDBJ whole genome shotgun (WGS) entry which is preliminary data.</text>
</comment>
<dbReference type="Pfam" id="PF00589">
    <property type="entry name" value="Phage_integrase"/>
    <property type="match status" value="1"/>
</dbReference>
<evidence type="ECO:0000256" key="3">
    <source>
        <dbReference type="ARBA" id="ARBA00023172"/>
    </source>
</evidence>
<dbReference type="Gene3D" id="1.10.443.10">
    <property type="entry name" value="Intergrase catalytic core"/>
    <property type="match status" value="1"/>
</dbReference>
<accession>A0A0F3M9B3</accession>
<sequence>MKKWERVMKVLAEKENSKLTEEQKQSKISEKLFLFIALFTAARSGNILAMRWDEISLSEKIWCIPKTKSKNAKTLYIGLADKLIEVLQNRKLCSNSEWVLPSSRGNSKHIPYSTMQRAWAKIRKKAGIQNVTIHDLRRTFATWMKNNGETLDTISQILGHSNTNMTKIYTIHSLDKATIATNKVVENMLSIFGPNVCLNKILSGIVP</sequence>
<organism evidence="5 6">
    <name type="scientific">Orientia tsutsugamushi str. Gilliam</name>
    <dbReference type="NCBI Taxonomy" id="1359184"/>
    <lineage>
        <taxon>Bacteria</taxon>
        <taxon>Pseudomonadati</taxon>
        <taxon>Pseudomonadota</taxon>
        <taxon>Alphaproteobacteria</taxon>
        <taxon>Rickettsiales</taxon>
        <taxon>Rickettsiaceae</taxon>
        <taxon>Rickettsieae</taxon>
        <taxon>Orientia</taxon>
    </lineage>
</organism>
<feature type="domain" description="Tyr recombinase" evidence="4">
    <location>
        <begin position="6"/>
        <end position="184"/>
    </location>
</feature>
<dbReference type="PANTHER" id="PTHR30629">
    <property type="entry name" value="PROPHAGE INTEGRASE"/>
    <property type="match status" value="1"/>
</dbReference>
<dbReference type="GO" id="GO:0015074">
    <property type="term" value="P:DNA integration"/>
    <property type="evidence" value="ECO:0007669"/>
    <property type="project" value="UniProtKB-KW"/>
</dbReference>
<name>A0A0F3M9B3_ORITS</name>
<dbReference type="GO" id="GO:0003677">
    <property type="term" value="F:DNA binding"/>
    <property type="evidence" value="ECO:0007669"/>
    <property type="project" value="InterPro"/>
</dbReference>